<dbReference type="PANTHER" id="PTHR48011:SF18">
    <property type="entry name" value="MITOGEN-ACTIVATED PROTEIN KINASE KINASE KINASE 19-RELATED"/>
    <property type="match status" value="1"/>
</dbReference>
<protein>
    <recommendedName>
        <fullName evidence="3">Protein kinase domain-containing protein</fullName>
    </recommendedName>
</protein>
<reference evidence="1 2" key="1">
    <citation type="journal article" date="2020" name="Mol. Plant">
        <title>The Chromosome-Based Rubber Tree Genome Provides New Insights into Spurge Genome Evolution and Rubber Biosynthesis.</title>
        <authorList>
            <person name="Liu J."/>
            <person name="Shi C."/>
            <person name="Shi C.C."/>
            <person name="Li W."/>
            <person name="Zhang Q.J."/>
            <person name="Zhang Y."/>
            <person name="Li K."/>
            <person name="Lu H.F."/>
            <person name="Shi C."/>
            <person name="Zhu S.T."/>
            <person name="Xiao Z.Y."/>
            <person name="Nan H."/>
            <person name="Yue Y."/>
            <person name="Zhu X.G."/>
            <person name="Wu Y."/>
            <person name="Hong X.N."/>
            <person name="Fan G.Y."/>
            <person name="Tong Y."/>
            <person name="Zhang D."/>
            <person name="Mao C.L."/>
            <person name="Liu Y.L."/>
            <person name="Hao S.J."/>
            <person name="Liu W.Q."/>
            <person name="Lv M.Q."/>
            <person name="Zhang H.B."/>
            <person name="Liu Y."/>
            <person name="Hu-Tang G.R."/>
            <person name="Wang J.P."/>
            <person name="Wang J.H."/>
            <person name="Sun Y.H."/>
            <person name="Ni S.B."/>
            <person name="Chen W.B."/>
            <person name="Zhang X.C."/>
            <person name="Jiao Y.N."/>
            <person name="Eichler E.E."/>
            <person name="Li G.H."/>
            <person name="Liu X."/>
            <person name="Gao L.Z."/>
        </authorList>
    </citation>
    <scope>NUCLEOTIDE SEQUENCE [LARGE SCALE GENOMIC DNA]</scope>
    <source>
        <strain evidence="2">cv. GT1</strain>
        <tissue evidence="1">Leaf</tissue>
    </source>
</reference>
<evidence type="ECO:0000313" key="1">
    <source>
        <dbReference type="EMBL" id="KAF2295260.1"/>
    </source>
</evidence>
<dbReference type="Gene3D" id="1.10.510.10">
    <property type="entry name" value="Transferase(Phosphotransferase) domain 1"/>
    <property type="match status" value="1"/>
</dbReference>
<dbReference type="GO" id="GO:0007165">
    <property type="term" value="P:signal transduction"/>
    <property type="evidence" value="ECO:0007669"/>
    <property type="project" value="TreeGrafter"/>
</dbReference>
<evidence type="ECO:0000313" key="2">
    <source>
        <dbReference type="Proteomes" id="UP000467840"/>
    </source>
</evidence>
<keyword evidence="2" id="KW-1185">Reference proteome</keyword>
<gene>
    <name evidence="1" type="ORF">GH714_032350</name>
</gene>
<dbReference type="AlphaFoldDB" id="A0A6A6L1N9"/>
<dbReference type="EMBL" id="JAAGAX010000013">
    <property type="protein sequence ID" value="KAF2295260.1"/>
    <property type="molecule type" value="Genomic_DNA"/>
</dbReference>
<dbReference type="PANTHER" id="PTHR48011">
    <property type="entry name" value="CCR4-NOT TRANSCRIPTIONAL COMPLEX SUBUNIT CAF120-RELATED"/>
    <property type="match status" value="1"/>
</dbReference>
<dbReference type="Proteomes" id="UP000467840">
    <property type="component" value="Chromosome 7"/>
</dbReference>
<dbReference type="GO" id="GO:0004672">
    <property type="term" value="F:protein kinase activity"/>
    <property type="evidence" value="ECO:0007669"/>
    <property type="project" value="TreeGrafter"/>
</dbReference>
<organism evidence="1 2">
    <name type="scientific">Hevea brasiliensis</name>
    <name type="common">Para rubber tree</name>
    <name type="synonym">Siphonia brasiliensis</name>
    <dbReference type="NCBI Taxonomy" id="3981"/>
    <lineage>
        <taxon>Eukaryota</taxon>
        <taxon>Viridiplantae</taxon>
        <taxon>Streptophyta</taxon>
        <taxon>Embryophyta</taxon>
        <taxon>Tracheophyta</taxon>
        <taxon>Spermatophyta</taxon>
        <taxon>Magnoliopsida</taxon>
        <taxon>eudicotyledons</taxon>
        <taxon>Gunneridae</taxon>
        <taxon>Pentapetalae</taxon>
        <taxon>rosids</taxon>
        <taxon>fabids</taxon>
        <taxon>Malpighiales</taxon>
        <taxon>Euphorbiaceae</taxon>
        <taxon>Crotonoideae</taxon>
        <taxon>Micrandreae</taxon>
        <taxon>Hevea</taxon>
    </lineage>
</organism>
<proteinExistence type="predicted"/>
<name>A0A6A6L1N9_HEVBR</name>
<comment type="caution">
    <text evidence="1">The sequence shown here is derived from an EMBL/GenBank/DDBJ whole genome shotgun (WGS) entry which is preliminary data.</text>
</comment>
<dbReference type="InterPro" id="IPR052751">
    <property type="entry name" value="Plant_MAPKKK"/>
</dbReference>
<dbReference type="SUPFAM" id="SSF56112">
    <property type="entry name" value="Protein kinase-like (PK-like)"/>
    <property type="match status" value="1"/>
</dbReference>
<evidence type="ECO:0008006" key="3">
    <source>
        <dbReference type="Google" id="ProtNLM"/>
    </source>
</evidence>
<sequence length="135" mass="15488">MIRIGVGDELPEIPQELSKEGKDFLSKCFVKDPRTRWTADMLLDHPFVATENTVTLKESKQSSPSSSPRCPFEYPEWVSVPSSSPKTELWSNKEVNSRFDWSLSYSPSPAERLRQLASDEVCNWSFSESWVTVRK</sequence>
<dbReference type="InterPro" id="IPR011009">
    <property type="entry name" value="Kinase-like_dom_sf"/>
</dbReference>
<accession>A0A6A6L1N9</accession>